<feature type="transmembrane region" description="Helical" evidence="8">
    <location>
        <begin position="156"/>
        <end position="172"/>
    </location>
</feature>
<evidence type="ECO:0000256" key="8">
    <source>
        <dbReference type="SAM" id="Phobius"/>
    </source>
</evidence>
<keyword evidence="6 8" id="KW-1133">Transmembrane helix</keyword>
<evidence type="ECO:0000313" key="10">
    <source>
        <dbReference type="Proteomes" id="UP000565723"/>
    </source>
</evidence>
<keyword evidence="4" id="KW-1003">Cell membrane</keyword>
<feature type="transmembrane region" description="Helical" evidence="8">
    <location>
        <begin position="66"/>
        <end position="87"/>
    </location>
</feature>
<reference evidence="9 10" key="1">
    <citation type="journal article" date="2020" name="Proc. Natl. Acad. Sci. U.S.A.">
        <title>Ecological drivers of bacterial community assembly in synthetic phycospheres.</title>
        <authorList>
            <person name="Fu H."/>
            <person name="Uchimiya M."/>
            <person name="Gore J."/>
            <person name="Moran M.A."/>
        </authorList>
    </citation>
    <scope>NUCLEOTIDE SEQUENCE [LARGE SCALE GENOMIC DNA]</scope>
    <source>
        <strain evidence="9">HF-Din03</strain>
    </source>
</reference>
<dbReference type="GO" id="GO:0005886">
    <property type="term" value="C:plasma membrane"/>
    <property type="evidence" value="ECO:0007669"/>
    <property type="project" value="UniProtKB-SubCell"/>
</dbReference>
<evidence type="ECO:0000256" key="7">
    <source>
        <dbReference type="ARBA" id="ARBA00023136"/>
    </source>
</evidence>
<evidence type="ECO:0000256" key="2">
    <source>
        <dbReference type="ARBA" id="ARBA00010145"/>
    </source>
</evidence>
<feature type="transmembrane region" description="Helical" evidence="8">
    <location>
        <begin position="124"/>
        <end position="144"/>
    </location>
</feature>
<name>A0A850LL77_9RHOB</name>
<dbReference type="InterPro" id="IPR038770">
    <property type="entry name" value="Na+/solute_symporter_sf"/>
</dbReference>
<feature type="transmembrane region" description="Helical" evidence="8">
    <location>
        <begin position="216"/>
        <end position="234"/>
    </location>
</feature>
<dbReference type="EMBL" id="JABXIY010000049">
    <property type="protein sequence ID" value="NVK98683.1"/>
    <property type="molecule type" value="Genomic_DNA"/>
</dbReference>
<evidence type="ECO:0000256" key="4">
    <source>
        <dbReference type="ARBA" id="ARBA00022475"/>
    </source>
</evidence>
<organism evidence="9 10">
    <name type="scientific">Ruegeria pomeroyi</name>
    <dbReference type="NCBI Taxonomy" id="89184"/>
    <lineage>
        <taxon>Bacteria</taxon>
        <taxon>Pseudomonadati</taxon>
        <taxon>Pseudomonadota</taxon>
        <taxon>Alphaproteobacteria</taxon>
        <taxon>Rhodobacterales</taxon>
        <taxon>Roseobacteraceae</taxon>
        <taxon>Ruegeria</taxon>
    </lineage>
</organism>
<dbReference type="RefSeq" id="WP_011049096.1">
    <property type="nucleotide sequence ID" value="NZ_CP076685.1"/>
</dbReference>
<dbReference type="Proteomes" id="UP000565723">
    <property type="component" value="Unassembled WGS sequence"/>
</dbReference>
<feature type="transmembrane region" description="Helical" evidence="8">
    <location>
        <begin position="240"/>
        <end position="260"/>
    </location>
</feature>
<evidence type="ECO:0000256" key="5">
    <source>
        <dbReference type="ARBA" id="ARBA00022692"/>
    </source>
</evidence>
<dbReference type="InterPro" id="IPR004776">
    <property type="entry name" value="Mem_transp_PIN-like"/>
</dbReference>
<evidence type="ECO:0000313" key="9">
    <source>
        <dbReference type="EMBL" id="NVK98683.1"/>
    </source>
</evidence>
<keyword evidence="7 8" id="KW-0472">Membrane</keyword>
<dbReference type="OMA" id="PHMFRNS"/>
<evidence type="ECO:0000256" key="6">
    <source>
        <dbReference type="ARBA" id="ARBA00022989"/>
    </source>
</evidence>
<dbReference type="AlphaFoldDB" id="A0A850LL77"/>
<sequence length="293" mass="31067">MNLAVTVLEIVAPVFLLAAVGFGWVRMGFEYRLQFVTRLGTMLAVPCLIFVALMKTEIPGGDLSRFTLASALAILALTVVFGLIVRFSGLDRRTYLPPLLFGNTGNLGLPLCMFAFGIEGLSYAVVFFSLSALWSFSYGIHVVAGQGSLSKVVREPMVWATLLGALFLSQDWQTPRFLTNALELIGQMAVPLMLITLGVAMARLSIRRIGQALGLSLLKLAICFPVGWLVAQGFGLSGPALGVLVVQMSVPAAVSAYLLAERFGADADAVAGMVMVSTLLAVGALPLVLAAVL</sequence>
<gene>
    <name evidence="9" type="ORF">HW564_17285</name>
</gene>
<dbReference type="Pfam" id="PF03547">
    <property type="entry name" value="Mem_trans"/>
    <property type="match status" value="2"/>
</dbReference>
<feature type="transmembrane region" description="Helical" evidence="8">
    <location>
        <begin position="36"/>
        <end position="54"/>
    </location>
</feature>
<keyword evidence="5 8" id="KW-0812">Transmembrane</keyword>
<comment type="subcellular location">
    <subcellularLocation>
        <location evidence="1">Cell membrane</location>
        <topology evidence="1">Multi-pass membrane protein</topology>
    </subcellularLocation>
</comment>
<comment type="similarity">
    <text evidence="2">Belongs to the auxin efflux carrier (TC 2.A.69) family.</text>
</comment>
<evidence type="ECO:0000256" key="3">
    <source>
        <dbReference type="ARBA" id="ARBA00022448"/>
    </source>
</evidence>
<evidence type="ECO:0000256" key="1">
    <source>
        <dbReference type="ARBA" id="ARBA00004651"/>
    </source>
</evidence>
<protein>
    <submittedName>
        <fullName evidence="9">AEC family transporter</fullName>
    </submittedName>
</protein>
<feature type="transmembrane region" description="Helical" evidence="8">
    <location>
        <begin position="99"/>
        <end position="118"/>
    </location>
</feature>
<dbReference type="PANTHER" id="PTHR36838:SF1">
    <property type="entry name" value="SLR1864 PROTEIN"/>
    <property type="match status" value="1"/>
</dbReference>
<comment type="caution">
    <text evidence="9">The sequence shown here is derived from an EMBL/GenBank/DDBJ whole genome shotgun (WGS) entry which is preliminary data.</text>
</comment>
<feature type="transmembrane region" description="Helical" evidence="8">
    <location>
        <begin position="6"/>
        <end position="24"/>
    </location>
</feature>
<feature type="transmembrane region" description="Helical" evidence="8">
    <location>
        <begin position="272"/>
        <end position="292"/>
    </location>
</feature>
<dbReference type="GO" id="GO:0055085">
    <property type="term" value="P:transmembrane transport"/>
    <property type="evidence" value="ECO:0007669"/>
    <property type="project" value="InterPro"/>
</dbReference>
<dbReference type="Gene3D" id="1.20.1530.20">
    <property type="match status" value="1"/>
</dbReference>
<accession>A0A850LL77</accession>
<feature type="transmembrane region" description="Helical" evidence="8">
    <location>
        <begin position="184"/>
        <end position="204"/>
    </location>
</feature>
<keyword evidence="3" id="KW-0813">Transport</keyword>
<dbReference type="PANTHER" id="PTHR36838">
    <property type="entry name" value="AUXIN EFFLUX CARRIER FAMILY PROTEIN"/>
    <property type="match status" value="1"/>
</dbReference>
<proteinExistence type="inferred from homology"/>